<accession>A0A4D4N5D9</accession>
<gene>
    <name evidence="2" type="ORF">SAV31267_079120</name>
</gene>
<protein>
    <submittedName>
        <fullName evidence="2">Uncharacterized protein</fullName>
    </submittedName>
</protein>
<comment type="caution">
    <text evidence="2">The sequence shown here is derived from an EMBL/GenBank/DDBJ whole genome shotgun (WGS) entry which is preliminary data.</text>
</comment>
<proteinExistence type="predicted"/>
<dbReference type="AlphaFoldDB" id="A0A4D4N5D9"/>
<evidence type="ECO:0000256" key="1">
    <source>
        <dbReference type="SAM" id="MobiDB-lite"/>
    </source>
</evidence>
<dbReference type="Proteomes" id="UP000299211">
    <property type="component" value="Unassembled WGS sequence"/>
</dbReference>
<feature type="region of interest" description="Disordered" evidence="1">
    <location>
        <begin position="21"/>
        <end position="72"/>
    </location>
</feature>
<organism evidence="2 3">
    <name type="scientific">Streptomyces avermitilis</name>
    <dbReference type="NCBI Taxonomy" id="33903"/>
    <lineage>
        <taxon>Bacteria</taxon>
        <taxon>Bacillati</taxon>
        <taxon>Actinomycetota</taxon>
        <taxon>Actinomycetes</taxon>
        <taxon>Kitasatosporales</taxon>
        <taxon>Streptomycetaceae</taxon>
        <taxon>Streptomyces</taxon>
    </lineage>
</organism>
<name>A0A4D4N5D9_STRAX</name>
<reference evidence="2 3" key="1">
    <citation type="submission" date="2019-04" db="EMBL/GenBank/DDBJ databases">
        <title>Draft genome sequences of Streptomyces avermitilis ATCC 31267.</title>
        <authorList>
            <person name="Komaki H."/>
            <person name="Tamura T."/>
            <person name="Hosoyama A."/>
        </authorList>
    </citation>
    <scope>NUCLEOTIDE SEQUENCE [LARGE SCALE GENOMIC DNA]</scope>
    <source>
        <strain evidence="2 3">ATCC 31267</strain>
    </source>
</reference>
<evidence type="ECO:0000313" key="2">
    <source>
        <dbReference type="EMBL" id="GDY78427.1"/>
    </source>
</evidence>
<sequence>MAGLREPLARRGLRRQDVAVHDGDLGVSVQGGGGQHAGQSRADDDGSGEAVPRLPGAAPRGTLAGSLMEVAL</sequence>
<evidence type="ECO:0000313" key="3">
    <source>
        <dbReference type="Proteomes" id="UP000299211"/>
    </source>
</evidence>
<dbReference type="EMBL" id="BJHY01000001">
    <property type="protein sequence ID" value="GDY78427.1"/>
    <property type="molecule type" value="Genomic_DNA"/>
</dbReference>